<dbReference type="InterPro" id="IPR050090">
    <property type="entry name" value="Tyrosine_recombinase_XerCD"/>
</dbReference>
<feature type="domain" description="Tyr recombinase" evidence="5">
    <location>
        <begin position="191"/>
        <end position="380"/>
    </location>
</feature>
<dbReference type="Gene3D" id="1.10.443.10">
    <property type="entry name" value="Intergrase catalytic core"/>
    <property type="match status" value="1"/>
</dbReference>
<dbReference type="PANTHER" id="PTHR30349:SF41">
    <property type="entry name" value="INTEGRASE_RECOMBINASE PROTEIN MJ0367-RELATED"/>
    <property type="match status" value="1"/>
</dbReference>
<dbReference type="Gene3D" id="1.10.150.130">
    <property type="match status" value="1"/>
</dbReference>
<keyword evidence="7" id="KW-1185">Reference proteome</keyword>
<evidence type="ECO:0000313" key="6">
    <source>
        <dbReference type="EMBL" id="MBB5156986.1"/>
    </source>
</evidence>
<evidence type="ECO:0000256" key="1">
    <source>
        <dbReference type="ARBA" id="ARBA00008857"/>
    </source>
</evidence>
<evidence type="ECO:0000256" key="4">
    <source>
        <dbReference type="SAM" id="MobiDB-lite"/>
    </source>
</evidence>
<protein>
    <submittedName>
        <fullName evidence="6">Integrase</fullName>
    </submittedName>
</protein>
<reference evidence="6 7" key="1">
    <citation type="submission" date="2020-08" db="EMBL/GenBank/DDBJ databases">
        <title>Sequencing the genomes of 1000 actinobacteria strains.</title>
        <authorList>
            <person name="Klenk H.-P."/>
        </authorList>
    </citation>
    <scope>NUCLEOTIDE SEQUENCE [LARGE SCALE GENOMIC DNA]</scope>
    <source>
        <strain evidence="6 7">DSM 45584</strain>
    </source>
</reference>
<dbReference type="GO" id="GO:0015074">
    <property type="term" value="P:DNA integration"/>
    <property type="evidence" value="ECO:0007669"/>
    <property type="project" value="InterPro"/>
</dbReference>
<comment type="caution">
    <text evidence="6">The sequence shown here is derived from an EMBL/GenBank/DDBJ whole genome shotgun (WGS) entry which is preliminary data.</text>
</comment>
<evidence type="ECO:0000259" key="5">
    <source>
        <dbReference type="PROSITE" id="PS51898"/>
    </source>
</evidence>
<gene>
    <name evidence="6" type="ORF">BJ970_004520</name>
</gene>
<proteinExistence type="inferred from homology"/>
<dbReference type="GO" id="GO:0006310">
    <property type="term" value="P:DNA recombination"/>
    <property type="evidence" value="ECO:0007669"/>
    <property type="project" value="UniProtKB-KW"/>
</dbReference>
<comment type="similarity">
    <text evidence="1">Belongs to the 'phage' integrase family.</text>
</comment>
<dbReference type="RefSeq" id="WP_184728016.1">
    <property type="nucleotide sequence ID" value="NZ_JACHIW010000001.1"/>
</dbReference>
<dbReference type="CDD" id="cd00397">
    <property type="entry name" value="DNA_BRE_C"/>
    <property type="match status" value="1"/>
</dbReference>
<sequence length="457" mass="50431">MSTKRKAPRRGPGYSVEQLPSGRYRATVWNAVAKRKQPVAAADGSKTFDSYEAADAAARAAKTRTDSTYTDAGVPVARQRQRLAFAEYAAAWLAGPGRYTARGELATLGTMNTRTGIVNALIKQFGPRLVDEITKTEYQAADAGWADAGYARKTREARLTTFRAILKQAQDDHLRYDDPTKGVTVYAEREREPRLLTEQELLLLLCFLPVWFWPAALLAHDCGLRAAEVCGLRWFRLTLDGDDPSVLVKDVMEPDRTLRGYPKGKKTARVALTPRVVAALRVLRASRPDDRDDDFVFRNSRNLPLRPKEPNRLLATAFGRSGLTGQRPVFHDLRHSCGDNLARHNASAVVIMNVLRHGNLKTSQGYIGAVSTREQREWMLRVQSGAALAPVVPWWSPTGARTAVRSSTTSPYGRTVTTGRPCLPVAIRADIHVPNGRTSMTGTGGHQCPPKGPLKRP</sequence>
<evidence type="ECO:0000256" key="3">
    <source>
        <dbReference type="ARBA" id="ARBA00023172"/>
    </source>
</evidence>
<keyword evidence="2" id="KW-0238">DNA-binding</keyword>
<dbReference type="PANTHER" id="PTHR30349">
    <property type="entry name" value="PHAGE INTEGRASE-RELATED"/>
    <property type="match status" value="1"/>
</dbReference>
<dbReference type="PROSITE" id="PS51898">
    <property type="entry name" value="TYR_RECOMBINASE"/>
    <property type="match status" value="1"/>
</dbReference>
<keyword evidence="3" id="KW-0233">DNA recombination</keyword>
<dbReference type="InterPro" id="IPR013762">
    <property type="entry name" value="Integrase-like_cat_sf"/>
</dbReference>
<dbReference type="SUPFAM" id="SSF56349">
    <property type="entry name" value="DNA breaking-rejoining enzymes"/>
    <property type="match status" value="1"/>
</dbReference>
<feature type="region of interest" description="Disordered" evidence="4">
    <location>
        <begin position="434"/>
        <end position="457"/>
    </location>
</feature>
<evidence type="ECO:0000256" key="2">
    <source>
        <dbReference type="ARBA" id="ARBA00023125"/>
    </source>
</evidence>
<name>A0A840Q963_9PSEU</name>
<dbReference type="InterPro" id="IPR011010">
    <property type="entry name" value="DNA_brk_join_enz"/>
</dbReference>
<dbReference type="Proteomes" id="UP000584374">
    <property type="component" value="Unassembled WGS sequence"/>
</dbReference>
<dbReference type="EMBL" id="JACHIW010000001">
    <property type="protein sequence ID" value="MBB5156986.1"/>
    <property type="molecule type" value="Genomic_DNA"/>
</dbReference>
<accession>A0A840Q963</accession>
<dbReference type="InterPro" id="IPR002104">
    <property type="entry name" value="Integrase_catalytic"/>
</dbReference>
<dbReference type="AlphaFoldDB" id="A0A840Q963"/>
<organism evidence="6 7">
    <name type="scientific">Saccharopolyspora phatthalungensis</name>
    <dbReference type="NCBI Taxonomy" id="664693"/>
    <lineage>
        <taxon>Bacteria</taxon>
        <taxon>Bacillati</taxon>
        <taxon>Actinomycetota</taxon>
        <taxon>Actinomycetes</taxon>
        <taxon>Pseudonocardiales</taxon>
        <taxon>Pseudonocardiaceae</taxon>
        <taxon>Saccharopolyspora</taxon>
    </lineage>
</organism>
<evidence type="ECO:0000313" key="7">
    <source>
        <dbReference type="Proteomes" id="UP000584374"/>
    </source>
</evidence>
<dbReference type="InterPro" id="IPR010998">
    <property type="entry name" value="Integrase_recombinase_N"/>
</dbReference>
<dbReference type="GO" id="GO:0003677">
    <property type="term" value="F:DNA binding"/>
    <property type="evidence" value="ECO:0007669"/>
    <property type="project" value="UniProtKB-KW"/>
</dbReference>
<dbReference type="Pfam" id="PF00589">
    <property type="entry name" value="Phage_integrase"/>
    <property type="match status" value="1"/>
</dbReference>